<dbReference type="Proteomes" id="UP000757540">
    <property type="component" value="Unassembled WGS sequence"/>
</dbReference>
<name>A0ABX2A534_9MICO</name>
<protein>
    <submittedName>
        <fullName evidence="2">Uncharacterized protein</fullName>
    </submittedName>
</protein>
<accession>A0ABX2A534</accession>
<dbReference type="EMBL" id="JABEZU010000002">
    <property type="protein sequence ID" value="NOV97025.1"/>
    <property type="molecule type" value="Genomic_DNA"/>
</dbReference>
<reference evidence="2 3" key="1">
    <citation type="submission" date="2020-05" db="EMBL/GenBank/DDBJ databases">
        <title>Genomic Encyclopedia of Type Strains, Phase III (KMG-III): the genomes of soil and plant-associated and newly described type strains.</title>
        <authorList>
            <person name="Whitman W."/>
        </authorList>
    </citation>
    <scope>NUCLEOTIDE SEQUENCE [LARGE SCALE GENOMIC DNA]</scope>
    <source>
        <strain evidence="2 3">KCTC 19046</strain>
    </source>
</reference>
<gene>
    <name evidence="2" type="ORF">HDG69_001600</name>
</gene>
<organism evidence="2 3">
    <name type="scientific">Isoptericola halotolerans</name>
    <dbReference type="NCBI Taxonomy" id="300560"/>
    <lineage>
        <taxon>Bacteria</taxon>
        <taxon>Bacillati</taxon>
        <taxon>Actinomycetota</taxon>
        <taxon>Actinomycetes</taxon>
        <taxon>Micrococcales</taxon>
        <taxon>Promicromonosporaceae</taxon>
        <taxon>Isoptericola</taxon>
    </lineage>
</organism>
<feature type="region of interest" description="Disordered" evidence="1">
    <location>
        <begin position="1"/>
        <end position="58"/>
    </location>
</feature>
<feature type="region of interest" description="Disordered" evidence="1">
    <location>
        <begin position="88"/>
        <end position="110"/>
    </location>
</feature>
<dbReference type="RefSeq" id="WP_171783283.1">
    <property type="nucleotide sequence ID" value="NZ_BAAAML010000014.1"/>
</dbReference>
<sequence length="144" mass="14634">MSLTPSAPGSPACSPPADNDPDEIARWMSQGPEAADDELGSLSSLVGRSDPAPADTDGISLAYDAPATITGVRLTCLGEGTLEFTVHMDGTGSGSSRTVTDVPGGPDAHEESLSVTEVTEVRVTATGADRDGAWRAVVLGHEQG</sequence>
<evidence type="ECO:0000313" key="2">
    <source>
        <dbReference type="EMBL" id="NOV97025.1"/>
    </source>
</evidence>
<comment type="caution">
    <text evidence="2">The sequence shown here is derived from an EMBL/GenBank/DDBJ whole genome shotgun (WGS) entry which is preliminary data.</text>
</comment>
<evidence type="ECO:0000256" key="1">
    <source>
        <dbReference type="SAM" id="MobiDB-lite"/>
    </source>
</evidence>
<evidence type="ECO:0000313" key="3">
    <source>
        <dbReference type="Proteomes" id="UP000757540"/>
    </source>
</evidence>
<keyword evidence="3" id="KW-1185">Reference proteome</keyword>
<proteinExistence type="predicted"/>
<feature type="compositionally biased region" description="Low complexity" evidence="1">
    <location>
        <begin position="1"/>
        <end position="17"/>
    </location>
</feature>